<name>A0A8S5LLR6_9CAUD</name>
<reference evidence="1" key="1">
    <citation type="journal article" date="2021" name="Proc. Natl. Acad. Sci. U.S.A.">
        <title>A Catalog of Tens of Thousands of Viruses from Human Metagenomes Reveals Hidden Associations with Chronic Diseases.</title>
        <authorList>
            <person name="Tisza M.J."/>
            <person name="Buck C.B."/>
        </authorList>
    </citation>
    <scope>NUCLEOTIDE SEQUENCE</scope>
    <source>
        <strain evidence="1">Ctvok7</strain>
    </source>
</reference>
<evidence type="ECO:0000313" key="1">
    <source>
        <dbReference type="EMBL" id="DAD70897.1"/>
    </source>
</evidence>
<proteinExistence type="predicted"/>
<sequence>MIFALIQIFTVLTAGERLKLYFQKVTKKMKVWRLTMKFKDPATGEVFHTIRQAVQNHCSFHCNDRVCPYWERAGCVGMLKRYTVDNPHEAARLMGYEVVEDCTETQEGARAHSQNPCDFCQRGKGRGLSYYFECGDCGKNRIFDRFKPKEANMDKPLKDWTLGELKTECEAHNGCVGCHFEGSAFCTQKCTELCPSKWDLSEKPRFTEQEVEDAKTIKRMFGADNFTHIHKDEDGWPEMMDGPGEDGNVGWCSIGMEEGMFPSLRPNETVTLDEIIGGAE</sequence>
<accession>A0A8S5LLR6</accession>
<organism evidence="1">
    <name type="scientific">Siphoviridae sp. ctvok7</name>
    <dbReference type="NCBI Taxonomy" id="2827596"/>
    <lineage>
        <taxon>Viruses</taxon>
        <taxon>Duplodnaviria</taxon>
        <taxon>Heunggongvirae</taxon>
        <taxon>Uroviricota</taxon>
        <taxon>Caudoviricetes</taxon>
    </lineage>
</organism>
<dbReference type="EMBL" id="BK015871">
    <property type="protein sequence ID" value="DAD70897.1"/>
    <property type="molecule type" value="Genomic_DNA"/>
</dbReference>
<protein>
    <submittedName>
        <fullName evidence="1">Uncharacterized protein</fullName>
    </submittedName>
</protein>